<dbReference type="InterPro" id="IPR015422">
    <property type="entry name" value="PyrdxlP-dep_Trfase_small"/>
</dbReference>
<keyword evidence="7" id="KW-1185">Reference proteome</keyword>
<dbReference type="Gene3D" id="3.40.640.10">
    <property type="entry name" value="Type I PLP-dependent aspartate aminotransferase-like (Major domain)"/>
    <property type="match status" value="1"/>
</dbReference>
<dbReference type="InterPro" id="IPR004839">
    <property type="entry name" value="Aminotransferase_I/II_large"/>
</dbReference>
<reference evidence="6 7" key="1">
    <citation type="submission" date="2018-11" db="EMBL/GenBank/DDBJ databases">
        <title>Genome sequencing and assembly of Anaerosphaera sp. nov., GS7-6-2.</title>
        <authorList>
            <person name="Rettenmaier R."/>
            <person name="Liebl W."/>
            <person name="Zverlov V."/>
        </authorList>
    </citation>
    <scope>NUCLEOTIDE SEQUENCE [LARGE SCALE GENOMIC DNA]</scope>
    <source>
        <strain evidence="6 7">GS7-6-2</strain>
    </source>
</reference>
<evidence type="ECO:0000256" key="2">
    <source>
        <dbReference type="ARBA" id="ARBA00022576"/>
    </source>
</evidence>
<proteinExistence type="predicted"/>
<dbReference type="Pfam" id="PF00155">
    <property type="entry name" value="Aminotran_1_2"/>
    <property type="match status" value="1"/>
</dbReference>
<protein>
    <submittedName>
        <fullName evidence="6">Histidinol-phosphate aminotransferase family protein</fullName>
    </submittedName>
</protein>
<dbReference type="PANTHER" id="PTHR42885">
    <property type="entry name" value="HISTIDINOL-PHOSPHATE AMINOTRANSFERASE-RELATED"/>
    <property type="match status" value="1"/>
</dbReference>
<evidence type="ECO:0000313" key="6">
    <source>
        <dbReference type="EMBL" id="RVU54219.1"/>
    </source>
</evidence>
<name>A0A437S5C9_9FIRM</name>
<comment type="caution">
    <text evidence="6">The sequence shown here is derived from an EMBL/GenBank/DDBJ whole genome shotgun (WGS) entry which is preliminary data.</text>
</comment>
<dbReference type="GO" id="GO:0008483">
    <property type="term" value="F:transaminase activity"/>
    <property type="evidence" value="ECO:0007669"/>
    <property type="project" value="UniProtKB-KW"/>
</dbReference>
<dbReference type="PANTHER" id="PTHR42885:SF2">
    <property type="entry name" value="HISTIDINOL-PHOSPHATE AMINOTRANSFERASE"/>
    <property type="match status" value="1"/>
</dbReference>
<dbReference type="Proteomes" id="UP000288812">
    <property type="component" value="Unassembled WGS sequence"/>
</dbReference>
<feature type="domain" description="Aminotransferase class I/classII large" evidence="5">
    <location>
        <begin position="28"/>
        <end position="345"/>
    </location>
</feature>
<dbReference type="OrthoDB" id="9802328at2"/>
<dbReference type="AlphaFoldDB" id="A0A437S5C9"/>
<evidence type="ECO:0000313" key="7">
    <source>
        <dbReference type="Proteomes" id="UP000288812"/>
    </source>
</evidence>
<evidence type="ECO:0000256" key="3">
    <source>
        <dbReference type="ARBA" id="ARBA00022679"/>
    </source>
</evidence>
<dbReference type="EMBL" id="RLIH01000013">
    <property type="protein sequence ID" value="RVU54219.1"/>
    <property type="molecule type" value="Genomic_DNA"/>
</dbReference>
<gene>
    <name evidence="6" type="ORF">EF514_08545</name>
</gene>
<keyword evidence="4" id="KW-0663">Pyridoxal phosphate</keyword>
<comment type="cofactor">
    <cofactor evidence="1">
        <name>pyridoxal 5'-phosphate</name>
        <dbReference type="ChEBI" id="CHEBI:597326"/>
    </cofactor>
</comment>
<keyword evidence="2 6" id="KW-0032">Aminotransferase</keyword>
<dbReference type="InterPro" id="IPR015421">
    <property type="entry name" value="PyrdxlP-dep_Trfase_major"/>
</dbReference>
<dbReference type="GO" id="GO:0030170">
    <property type="term" value="F:pyridoxal phosphate binding"/>
    <property type="evidence" value="ECO:0007669"/>
    <property type="project" value="InterPro"/>
</dbReference>
<dbReference type="Gene3D" id="3.90.1150.10">
    <property type="entry name" value="Aspartate Aminotransferase, domain 1"/>
    <property type="match status" value="1"/>
</dbReference>
<keyword evidence="3 6" id="KW-0808">Transferase</keyword>
<dbReference type="InterPro" id="IPR015424">
    <property type="entry name" value="PyrdxlP-dep_Trfase"/>
</dbReference>
<dbReference type="CDD" id="cd00609">
    <property type="entry name" value="AAT_like"/>
    <property type="match status" value="1"/>
</dbReference>
<sequence>MSDLINNTIKNYIPKSYDGSNENPIIVDASLGIYYGDTPKYILEKLSRISGDSIKNYPNNLSLVDKIIEKFNCIVNLNRENITLGDGSYDLLTNINLLYLLGNKGLFSYVPNFSAYTDHAYLIGAKHSHYDLKPENNYTFVKDDFLNKMHSSNASLVFLENPNNPTGQILPIETVREIVVAAKNLNMAIIVDEAYGDYMDIENSAAPLIKEYKHLHVVRSFSKGYGLAGVRVGYSISSEESSKYLKKFISPFNCNSLGRILAEILIDDKDYIPNLISDIKTKKQTLIKGISKTKNLKIANTSLESPIMLIYTDANVNLWKVLSAFGLNTVSGLSFESLDKKSVRLIVRKEIDLIMDILLKADKYIENTL</sequence>
<evidence type="ECO:0000256" key="4">
    <source>
        <dbReference type="ARBA" id="ARBA00022898"/>
    </source>
</evidence>
<evidence type="ECO:0000259" key="5">
    <source>
        <dbReference type="Pfam" id="PF00155"/>
    </source>
</evidence>
<dbReference type="RefSeq" id="WP_127725018.1">
    <property type="nucleotide sequence ID" value="NZ_RLIH01000013.1"/>
</dbReference>
<dbReference type="SUPFAM" id="SSF53383">
    <property type="entry name" value="PLP-dependent transferases"/>
    <property type="match status" value="1"/>
</dbReference>
<evidence type="ECO:0000256" key="1">
    <source>
        <dbReference type="ARBA" id="ARBA00001933"/>
    </source>
</evidence>
<organism evidence="6 7">
    <name type="scientific">Anaerosphaera multitolerans</name>
    <dbReference type="NCBI Taxonomy" id="2487351"/>
    <lineage>
        <taxon>Bacteria</taxon>
        <taxon>Bacillati</taxon>
        <taxon>Bacillota</taxon>
        <taxon>Tissierellia</taxon>
        <taxon>Tissierellales</taxon>
        <taxon>Peptoniphilaceae</taxon>
        <taxon>Anaerosphaera</taxon>
    </lineage>
</organism>
<accession>A0A437S5C9</accession>